<keyword evidence="2" id="KW-1185">Reference proteome</keyword>
<dbReference type="EMBL" id="RAHJ01000022">
    <property type="protein sequence ID" value="RJX65705.1"/>
    <property type="molecule type" value="Genomic_DNA"/>
</dbReference>
<name>A0A419QYG0_9SPHN</name>
<reference evidence="1 2" key="1">
    <citation type="submission" date="2018-09" db="EMBL/GenBank/DDBJ databases">
        <title>Altererythrobacter sp.Ery1 and Ery12, the genome sequencing of novel strains in genus Alterythrobacter.</title>
        <authorList>
            <person name="Cheng H."/>
            <person name="Wu Y.-H."/>
            <person name="Fang C."/>
            <person name="Xu X.-W."/>
        </authorList>
    </citation>
    <scope>NUCLEOTIDE SEQUENCE [LARGE SCALE GENOMIC DNA]</scope>
    <source>
        <strain evidence="1 2">Ery12</strain>
    </source>
</reference>
<dbReference type="Pfam" id="PF13689">
    <property type="entry name" value="DUF4154"/>
    <property type="match status" value="1"/>
</dbReference>
<dbReference type="Proteomes" id="UP000284322">
    <property type="component" value="Unassembled WGS sequence"/>
</dbReference>
<evidence type="ECO:0000313" key="1">
    <source>
        <dbReference type="EMBL" id="RJX65705.1"/>
    </source>
</evidence>
<comment type="caution">
    <text evidence="1">The sequence shown here is derived from an EMBL/GenBank/DDBJ whole genome shotgun (WGS) entry which is preliminary data.</text>
</comment>
<protein>
    <submittedName>
        <fullName evidence="1">YfiR family protein</fullName>
    </submittedName>
</protein>
<organism evidence="1 2">
    <name type="scientific">Tsuneonella suprasediminis</name>
    <dbReference type="NCBI Taxonomy" id="2306996"/>
    <lineage>
        <taxon>Bacteria</taxon>
        <taxon>Pseudomonadati</taxon>
        <taxon>Pseudomonadota</taxon>
        <taxon>Alphaproteobacteria</taxon>
        <taxon>Sphingomonadales</taxon>
        <taxon>Erythrobacteraceae</taxon>
        <taxon>Tsuneonella</taxon>
    </lineage>
</organism>
<proteinExistence type="predicted"/>
<dbReference type="InterPro" id="IPR025293">
    <property type="entry name" value="YfiR/HmsC-like"/>
</dbReference>
<dbReference type="AlphaFoldDB" id="A0A419QYG0"/>
<evidence type="ECO:0000313" key="2">
    <source>
        <dbReference type="Proteomes" id="UP000284322"/>
    </source>
</evidence>
<dbReference type="OrthoDB" id="7355447at2"/>
<dbReference type="RefSeq" id="WP_120112696.1">
    <property type="nucleotide sequence ID" value="NZ_RAHJ01000022.1"/>
</dbReference>
<gene>
    <name evidence="1" type="ORF">D6858_15565</name>
</gene>
<accession>A0A419QYG0</accession>
<sequence length="193" mass="21004">MMVPRGLVCSPLRRIAWKRRGLALLAAPFLIAATGGITPVAMPVEPADSRAAVATAHIVRSILEYTRWPQQPDPINVCVVGRSRFGPDYPLSTLGNGVAIVRRNVSQANASTIAGCDVLYLGDIALHRARQWTAATRGAAVLTIAERDPQCLSESMFCLVYRQQTISFRINTDAIARSDVRIDPRVLRISRGG</sequence>